<gene>
    <name evidence="7" type="ORF">EDD65_10139</name>
</gene>
<dbReference type="GO" id="GO:0005524">
    <property type="term" value="F:ATP binding"/>
    <property type="evidence" value="ECO:0007669"/>
    <property type="project" value="UniProtKB-KW"/>
</dbReference>
<proteinExistence type="predicted"/>
<dbReference type="InterPro" id="IPR058031">
    <property type="entry name" value="AAA_lid_NorR"/>
</dbReference>
<dbReference type="InterPro" id="IPR009057">
    <property type="entry name" value="Homeodomain-like_sf"/>
</dbReference>
<dbReference type="PANTHER" id="PTHR32071:SF74">
    <property type="entry name" value="TRANSCRIPTIONAL ACTIVATOR ROCR"/>
    <property type="match status" value="1"/>
</dbReference>
<keyword evidence="5" id="KW-0804">Transcription</keyword>
<evidence type="ECO:0000256" key="4">
    <source>
        <dbReference type="ARBA" id="ARBA00023125"/>
    </source>
</evidence>
<dbReference type="SUPFAM" id="SSF52540">
    <property type="entry name" value="P-loop containing nucleoside triphosphate hydrolases"/>
    <property type="match status" value="1"/>
</dbReference>
<dbReference type="PROSITE" id="PS50045">
    <property type="entry name" value="SIGMA54_INTERACT_4"/>
    <property type="match status" value="1"/>
</dbReference>
<dbReference type="Proteomes" id="UP000294567">
    <property type="component" value="Unassembled WGS sequence"/>
</dbReference>
<dbReference type="SMART" id="SM00382">
    <property type="entry name" value="AAA"/>
    <property type="match status" value="1"/>
</dbReference>
<dbReference type="InterPro" id="IPR035965">
    <property type="entry name" value="PAS-like_dom_sf"/>
</dbReference>
<keyword evidence="4" id="KW-0238">DNA-binding</keyword>
<dbReference type="Pfam" id="PF02954">
    <property type="entry name" value="HTH_8"/>
    <property type="match status" value="1"/>
</dbReference>
<dbReference type="Gene3D" id="1.10.8.60">
    <property type="match status" value="1"/>
</dbReference>
<dbReference type="InterPro" id="IPR003593">
    <property type="entry name" value="AAA+_ATPase"/>
</dbReference>
<dbReference type="PROSITE" id="PS00676">
    <property type="entry name" value="SIGMA54_INTERACT_2"/>
    <property type="match status" value="1"/>
</dbReference>
<evidence type="ECO:0000256" key="1">
    <source>
        <dbReference type="ARBA" id="ARBA00022741"/>
    </source>
</evidence>
<dbReference type="InterPro" id="IPR002197">
    <property type="entry name" value="HTH_Fis"/>
</dbReference>
<dbReference type="InterPro" id="IPR027417">
    <property type="entry name" value="P-loop_NTPase"/>
</dbReference>
<dbReference type="NCBIfam" id="TIGR00229">
    <property type="entry name" value="sensory_box"/>
    <property type="match status" value="1"/>
</dbReference>
<keyword evidence="8" id="KW-1185">Reference proteome</keyword>
<dbReference type="SUPFAM" id="SSF55785">
    <property type="entry name" value="PYP-like sensor domain (PAS domain)"/>
    <property type="match status" value="1"/>
</dbReference>
<dbReference type="PROSITE" id="PS00688">
    <property type="entry name" value="SIGMA54_INTERACT_3"/>
    <property type="match status" value="1"/>
</dbReference>
<accession>A0A4R3L4B2</accession>
<dbReference type="RefSeq" id="WP_158279956.1">
    <property type="nucleotide sequence ID" value="NZ_CP068564.1"/>
</dbReference>
<evidence type="ECO:0000259" key="6">
    <source>
        <dbReference type="PROSITE" id="PS50045"/>
    </source>
</evidence>
<dbReference type="PROSITE" id="PS00675">
    <property type="entry name" value="SIGMA54_INTERACT_1"/>
    <property type="match status" value="1"/>
</dbReference>
<dbReference type="CDD" id="cd00009">
    <property type="entry name" value="AAA"/>
    <property type="match status" value="1"/>
</dbReference>
<dbReference type="OrthoDB" id="5411866at2"/>
<dbReference type="InterPro" id="IPR025944">
    <property type="entry name" value="Sigma_54_int_dom_CS"/>
</dbReference>
<dbReference type="GO" id="GO:0043565">
    <property type="term" value="F:sequence-specific DNA binding"/>
    <property type="evidence" value="ECO:0007669"/>
    <property type="project" value="InterPro"/>
</dbReference>
<dbReference type="InterPro" id="IPR000014">
    <property type="entry name" value="PAS"/>
</dbReference>
<dbReference type="FunFam" id="3.40.50.300:FF:000006">
    <property type="entry name" value="DNA-binding transcriptional regulator NtrC"/>
    <property type="match status" value="1"/>
</dbReference>
<keyword evidence="1" id="KW-0547">Nucleotide-binding</keyword>
<dbReference type="EMBL" id="SMAE01000001">
    <property type="protein sequence ID" value="TCS91539.1"/>
    <property type="molecule type" value="Genomic_DNA"/>
</dbReference>
<dbReference type="Gene3D" id="3.30.450.20">
    <property type="entry name" value="PAS domain"/>
    <property type="match status" value="1"/>
</dbReference>
<evidence type="ECO:0000256" key="5">
    <source>
        <dbReference type="ARBA" id="ARBA00023163"/>
    </source>
</evidence>
<dbReference type="SUPFAM" id="SSF46689">
    <property type="entry name" value="Homeodomain-like"/>
    <property type="match status" value="1"/>
</dbReference>
<evidence type="ECO:0000313" key="7">
    <source>
        <dbReference type="EMBL" id="TCS91539.1"/>
    </source>
</evidence>
<dbReference type="Pfam" id="PF25601">
    <property type="entry name" value="AAA_lid_14"/>
    <property type="match status" value="1"/>
</dbReference>
<evidence type="ECO:0000313" key="8">
    <source>
        <dbReference type="Proteomes" id="UP000294567"/>
    </source>
</evidence>
<keyword evidence="2" id="KW-0067">ATP-binding</keyword>
<name>A0A4R3L4B2_9FIRM</name>
<comment type="caution">
    <text evidence="7">The sequence shown here is derived from an EMBL/GenBank/DDBJ whole genome shotgun (WGS) entry which is preliminary data.</text>
</comment>
<dbReference type="AlphaFoldDB" id="A0A4R3L4B2"/>
<dbReference type="Gene3D" id="3.40.50.300">
    <property type="entry name" value="P-loop containing nucleotide triphosphate hydrolases"/>
    <property type="match status" value="1"/>
</dbReference>
<organism evidence="7 8">
    <name type="scientific">Keratinibaculum paraultunense</name>
    <dbReference type="NCBI Taxonomy" id="1278232"/>
    <lineage>
        <taxon>Bacteria</taxon>
        <taxon>Bacillati</taxon>
        <taxon>Bacillota</taxon>
        <taxon>Tissierellia</taxon>
        <taxon>Tissierellales</taxon>
        <taxon>Tepidimicrobiaceae</taxon>
        <taxon>Keratinibaculum</taxon>
    </lineage>
</organism>
<dbReference type="InterPro" id="IPR025662">
    <property type="entry name" value="Sigma_54_int_dom_ATP-bd_1"/>
</dbReference>
<dbReference type="Pfam" id="PF00158">
    <property type="entry name" value="Sigma54_activat"/>
    <property type="match status" value="1"/>
</dbReference>
<reference evidence="7 8" key="1">
    <citation type="submission" date="2019-03" db="EMBL/GenBank/DDBJ databases">
        <title>Genomic Encyclopedia of Type Strains, Phase IV (KMG-IV): sequencing the most valuable type-strain genomes for metagenomic binning, comparative biology and taxonomic classification.</title>
        <authorList>
            <person name="Goeker M."/>
        </authorList>
    </citation>
    <scope>NUCLEOTIDE SEQUENCE [LARGE SCALE GENOMIC DNA]</scope>
    <source>
        <strain evidence="7 8">DSM 26752</strain>
    </source>
</reference>
<dbReference type="InterPro" id="IPR002078">
    <property type="entry name" value="Sigma_54_int"/>
</dbReference>
<sequence>MVNIRNILNLYNYFDSIIITDDEGIIQYYANMRTDIFDLKRNDIIGSSILDIHPYLTEETSSIMRVLKDGKPIYDQVEYLTTKHGQEMTNLYSTLPIIDNGKIIGAIDLARCIEENERQNIVLAANNNEENIGLYNIDDIITKSESMKEVKSKIIKVANTDSPVLIYGETGTGKELVAQALHTYSYRNKSRFIAQNCAAIPHNMLESILFGSVKGSYTGAENRKGLFEVANGGTLFLDEVNSMDLNMQSKLLRAIENKNIIRIGGTEPIPVDVRIIATLNEPPLECIENNKLREDLFFRLTVVQIDVPPLRERVPDILYLTEYFISMYNQKMNKNVEGITDEVRNIFLNYNWPGNVRELKNVIEGAFNIIGSRYIKLKDLPPYLVESVQKYMIEFEIEEENVSLYEKVERYEKQLLIETLNSTTTFAEAADKLKISKQSLDYKLKKYNLK</sequence>
<feature type="domain" description="Sigma-54 factor interaction" evidence="6">
    <location>
        <begin position="140"/>
        <end position="368"/>
    </location>
</feature>
<protein>
    <submittedName>
        <fullName evidence="7">Arginine utilization regulatory protein</fullName>
    </submittedName>
</protein>
<evidence type="ECO:0000256" key="3">
    <source>
        <dbReference type="ARBA" id="ARBA00023015"/>
    </source>
</evidence>
<dbReference type="InterPro" id="IPR025943">
    <property type="entry name" value="Sigma_54_int_dom_ATP-bd_2"/>
</dbReference>
<dbReference type="Gene3D" id="1.10.10.60">
    <property type="entry name" value="Homeodomain-like"/>
    <property type="match status" value="1"/>
</dbReference>
<keyword evidence="3" id="KW-0805">Transcription regulation</keyword>
<dbReference type="PANTHER" id="PTHR32071">
    <property type="entry name" value="TRANSCRIPTIONAL REGULATORY PROTEIN"/>
    <property type="match status" value="1"/>
</dbReference>
<evidence type="ECO:0000256" key="2">
    <source>
        <dbReference type="ARBA" id="ARBA00022840"/>
    </source>
</evidence>
<dbReference type="GO" id="GO:0006355">
    <property type="term" value="P:regulation of DNA-templated transcription"/>
    <property type="evidence" value="ECO:0007669"/>
    <property type="project" value="InterPro"/>
</dbReference>